<dbReference type="Pfam" id="PF22768">
    <property type="entry name" value="SPP1_Dit"/>
    <property type="match status" value="1"/>
</dbReference>
<dbReference type="EMBL" id="QLZR01000009">
    <property type="protein sequence ID" value="RAZ73634.1"/>
    <property type="molecule type" value="Genomic_DNA"/>
</dbReference>
<gene>
    <name evidence="4" type="ORF">DP120_17005</name>
</gene>
<evidence type="ECO:0000259" key="3">
    <source>
        <dbReference type="Pfam" id="PF22768"/>
    </source>
</evidence>
<feature type="domain" description="Siphovirus-type tail component C-terminal" evidence="3">
    <location>
        <begin position="415"/>
        <end position="474"/>
    </location>
</feature>
<feature type="region of interest" description="Disordered" evidence="1">
    <location>
        <begin position="226"/>
        <end position="248"/>
    </location>
</feature>
<dbReference type="InterPro" id="IPR054738">
    <property type="entry name" value="Siphovirus-type_tail_C"/>
</dbReference>
<dbReference type="Gene3D" id="2.40.30.200">
    <property type="match status" value="1"/>
</dbReference>
<dbReference type="RefSeq" id="WP_112224824.1">
    <property type="nucleotide sequence ID" value="NZ_CP196859.1"/>
</dbReference>
<evidence type="ECO:0000256" key="1">
    <source>
        <dbReference type="SAM" id="MobiDB-lite"/>
    </source>
</evidence>
<organism evidence="4 5">
    <name type="scientific">Planococcus halotolerans</name>
    <dbReference type="NCBI Taxonomy" id="2233542"/>
    <lineage>
        <taxon>Bacteria</taxon>
        <taxon>Bacillati</taxon>
        <taxon>Bacillota</taxon>
        <taxon>Bacilli</taxon>
        <taxon>Bacillales</taxon>
        <taxon>Caryophanaceae</taxon>
        <taxon>Planococcus</taxon>
    </lineage>
</organism>
<dbReference type="InterPro" id="IPR006520">
    <property type="entry name" value="Dit_BPSPP_N"/>
</dbReference>
<sequence>MSRLTFNGISKTYLKIARDWSLPGWAPIEREYLTVPQRAGGIPKRMQTGMRRFDIPIIIDSKTLIEKEAFVEDMAKWLIHEKAKPLVFSKYPNRTFFAEIEGAPVFSEMWMRGKGVISIVCSDPFKYGEERTVDFVDGAAIVNNEGSANAKPIYEFDVLGDLTHLDVYTDFAYIRAGEETPIDVPIYQQQTLLLNDSMKTLTGWTDVLNVDNGYVTGTMTATQTGFTPTSFGVEESPRNWQGPAKERTIPDGPVQNFQMRATVELLNVGKQTGMIEIYCMDVDGNTVIKVGIEDIMQSISEVQAKFQLGNIENRKVQNYRTADYKPAWNNYKGILRLFRSGNRIRPYFALVQPDGKYDWVSSNYVYTDDLGEYMAPISRIKVAIRKWPGTSEAVMKVRDLKVWRLNDPQEGVPIIASAEDKIVIDTNDSSIRLNGEERKDLKEFGASFFKLPPGSTAVLVQPFEKVVGKVRYKEPFR</sequence>
<proteinExistence type="predicted"/>
<dbReference type="InterPro" id="IPR008841">
    <property type="entry name" value="Siphovirus-type_tail_N"/>
</dbReference>
<dbReference type="Gene3D" id="2.60.120.860">
    <property type="match status" value="1"/>
</dbReference>
<keyword evidence="5" id="KW-1185">Reference proteome</keyword>
<feature type="domain" description="Siphovirus-type tail component RIFT-related" evidence="2">
    <location>
        <begin position="12"/>
        <end position="121"/>
    </location>
</feature>
<evidence type="ECO:0000259" key="2">
    <source>
        <dbReference type="Pfam" id="PF05709"/>
    </source>
</evidence>
<dbReference type="NCBIfam" id="TIGR01633">
    <property type="entry name" value="phi3626_gp14_N"/>
    <property type="match status" value="1"/>
</dbReference>
<dbReference type="AlphaFoldDB" id="A0A365KKR0"/>
<reference evidence="4 5" key="1">
    <citation type="submission" date="2018-06" db="EMBL/GenBank/DDBJ databases">
        <title>The draft genome sequences of strains SCU63 and S1.</title>
        <authorList>
            <person name="Gan L."/>
        </authorList>
    </citation>
    <scope>NUCLEOTIDE SEQUENCE [LARGE SCALE GENOMIC DNA]</scope>
    <source>
        <strain evidence="4 5">SCU63</strain>
    </source>
</reference>
<name>A0A365KKR0_9BACL</name>
<evidence type="ECO:0008006" key="6">
    <source>
        <dbReference type="Google" id="ProtNLM"/>
    </source>
</evidence>
<evidence type="ECO:0000313" key="5">
    <source>
        <dbReference type="Proteomes" id="UP000251002"/>
    </source>
</evidence>
<protein>
    <recommendedName>
        <fullName evidence="6">Phage tail family protein</fullName>
    </recommendedName>
</protein>
<accession>A0A365KKR0</accession>
<comment type="caution">
    <text evidence="4">The sequence shown here is derived from an EMBL/GenBank/DDBJ whole genome shotgun (WGS) entry which is preliminary data.</text>
</comment>
<dbReference type="Proteomes" id="UP000251002">
    <property type="component" value="Unassembled WGS sequence"/>
</dbReference>
<dbReference type="Pfam" id="PF05709">
    <property type="entry name" value="Sipho_tail"/>
    <property type="match status" value="1"/>
</dbReference>
<evidence type="ECO:0000313" key="4">
    <source>
        <dbReference type="EMBL" id="RAZ73634.1"/>
    </source>
</evidence>